<dbReference type="Proteomes" id="UP000501130">
    <property type="component" value="Chromosome"/>
</dbReference>
<feature type="domain" description="Type II secretion system protein GspG C-terminal" evidence="11">
    <location>
        <begin position="38"/>
        <end position="147"/>
    </location>
</feature>
<dbReference type="Pfam" id="PF07963">
    <property type="entry name" value="N_methyl"/>
    <property type="match status" value="1"/>
</dbReference>
<dbReference type="PANTHER" id="PTHR30093:SF44">
    <property type="entry name" value="TYPE II SECRETION SYSTEM CORE PROTEIN G"/>
    <property type="match status" value="1"/>
</dbReference>
<dbReference type="NCBIfam" id="TIGR02532">
    <property type="entry name" value="IV_pilin_GFxxxE"/>
    <property type="match status" value="1"/>
</dbReference>
<evidence type="ECO:0000256" key="1">
    <source>
        <dbReference type="ARBA" id="ARBA00004377"/>
    </source>
</evidence>
<dbReference type="InterPro" id="IPR010054">
    <property type="entry name" value="Type2_sec_GspG"/>
</dbReference>
<evidence type="ECO:0000313" key="12">
    <source>
        <dbReference type="EMBL" id="QJR30823.1"/>
    </source>
</evidence>
<keyword evidence="5" id="KW-0488">Methylation</keyword>
<evidence type="ECO:0000256" key="7">
    <source>
        <dbReference type="ARBA" id="ARBA00022692"/>
    </source>
</evidence>
<evidence type="ECO:0000259" key="11">
    <source>
        <dbReference type="Pfam" id="PF08334"/>
    </source>
</evidence>
<keyword evidence="8 10" id="KW-1133">Transmembrane helix</keyword>
<sequence>MKKLNSLQGKKQNKGFTLIEIMVVVVILGILATLVVPKIMGRPDEARVVAAKQDIASVMQALNLYRLDNSRYPTTEQGLQALVTPPTTEPVPRNYKQGGYLSRLPVDPWGSNYQFLSPGINGEVDVMSFGADGKAGGEGVNADIGSWSL</sequence>
<dbReference type="InterPro" id="IPR000983">
    <property type="entry name" value="Bac_GSPG_pilin"/>
</dbReference>
<dbReference type="InterPro" id="IPR013545">
    <property type="entry name" value="T2SS_protein-GspG_C"/>
</dbReference>
<reference evidence="12 13" key="1">
    <citation type="submission" date="2020-05" db="EMBL/GenBank/DDBJ databases">
        <title>Compete genome of Limnobacter sp. SAORIC-580.</title>
        <authorList>
            <person name="Song J."/>
            <person name="Cho J.-C."/>
        </authorList>
    </citation>
    <scope>NUCLEOTIDE SEQUENCE [LARGE SCALE GENOMIC DNA]</scope>
    <source>
        <strain evidence="12 13">SAORIC-580</strain>
    </source>
</reference>
<gene>
    <name evidence="12" type="primary">gspG</name>
    <name evidence="12" type="ORF">HKT17_14495</name>
</gene>
<evidence type="ECO:0000256" key="5">
    <source>
        <dbReference type="ARBA" id="ARBA00022481"/>
    </source>
</evidence>
<evidence type="ECO:0000256" key="10">
    <source>
        <dbReference type="SAM" id="Phobius"/>
    </source>
</evidence>
<dbReference type="InterPro" id="IPR045584">
    <property type="entry name" value="Pilin-like"/>
</dbReference>
<keyword evidence="6" id="KW-0997">Cell inner membrane</keyword>
<accession>A0ABX6N8S9</accession>
<evidence type="ECO:0000256" key="2">
    <source>
        <dbReference type="ARBA" id="ARBA00009984"/>
    </source>
</evidence>
<dbReference type="EMBL" id="CP053084">
    <property type="protein sequence ID" value="QJR30823.1"/>
    <property type="molecule type" value="Genomic_DNA"/>
</dbReference>
<evidence type="ECO:0000256" key="9">
    <source>
        <dbReference type="ARBA" id="ARBA00023136"/>
    </source>
</evidence>
<keyword evidence="13" id="KW-1185">Reference proteome</keyword>
<protein>
    <recommendedName>
        <fullName evidence="3">Type II secretion system core protein G</fullName>
    </recommendedName>
</protein>
<organism evidence="12 13">
    <name type="scientific">Limnobacter profundi</name>
    <dbReference type="NCBI Taxonomy" id="2732163"/>
    <lineage>
        <taxon>Bacteria</taxon>
        <taxon>Pseudomonadati</taxon>
        <taxon>Pseudomonadota</taxon>
        <taxon>Betaproteobacteria</taxon>
        <taxon>Burkholderiales</taxon>
        <taxon>Burkholderiaceae</taxon>
        <taxon>Limnobacter</taxon>
    </lineage>
</organism>
<dbReference type="InterPro" id="IPR012902">
    <property type="entry name" value="N_methyl_site"/>
</dbReference>
<evidence type="ECO:0000256" key="6">
    <source>
        <dbReference type="ARBA" id="ARBA00022519"/>
    </source>
</evidence>
<dbReference type="PROSITE" id="PS00409">
    <property type="entry name" value="PROKAR_NTER_METHYL"/>
    <property type="match status" value="1"/>
</dbReference>
<dbReference type="NCBIfam" id="TIGR01710">
    <property type="entry name" value="typeII_sec_gspG"/>
    <property type="match status" value="1"/>
</dbReference>
<feature type="transmembrane region" description="Helical" evidence="10">
    <location>
        <begin position="21"/>
        <end position="40"/>
    </location>
</feature>
<keyword evidence="9 10" id="KW-0472">Membrane</keyword>
<evidence type="ECO:0000256" key="4">
    <source>
        <dbReference type="ARBA" id="ARBA00022475"/>
    </source>
</evidence>
<dbReference type="RefSeq" id="WP_105027549.1">
    <property type="nucleotide sequence ID" value="NZ_CP053084.1"/>
</dbReference>
<evidence type="ECO:0000313" key="13">
    <source>
        <dbReference type="Proteomes" id="UP000501130"/>
    </source>
</evidence>
<dbReference type="SUPFAM" id="SSF54523">
    <property type="entry name" value="Pili subunits"/>
    <property type="match status" value="1"/>
</dbReference>
<comment type="subcellular location">
    <subcellularLocation>
        <location evidence="1">Cell inner membrane</location>
        <topology evidence="1">Single-pass membrane protein</topology>
    </subcellularLocation>
</comment>
<proteinExistence type="inferred from homology"/>
<dbReference type="Pfam" id="PF08334">
    <property type="entry name" value="T2SSG"/>
    <property type="match status" value="1"/>
</dbReference>
<keyword evidence="4" id="KW-1003">Cell membrane</keyword>
<name>A0ABX6N8S9_9BURK</name>
<evidence type="ECO:0000256" key="3">
    <source>
        <dbReference type="ARBA" id="ARBA00020042"/>
    </source>
</evidence>
<comment type="similarity">
    <text evidence="2">Belongs to the GSP G family.</text>
</comment>
<dbReference type="PANTHER" id="PTHR30093">
    <property type="entry name" value="GENERAL SECRETION PATHWAY PROTEIN G"/>
    <property type="match status" value="1"/>
</dbReference>
<dbReference type="Gene3D" id="3.30.700.10">
    <property type="entry name" value="Glycoprotein, Type 4 Pilin"/>
    <property type="match status" value="1"/>
</dbReference>
<evidence type="ECO:0000256" key="8">
    <source>
        <dbReference type="ARBA" id="ARBA00022989"/>
    </source>
</evidence>
<keyword evidence="7 10" id="KW-0812">Transmembrane</keyword>
<dbReference type="PRINTS" id="PR00813">
    <property type="entry name" value="BCTERIALGSPG"/>
</dbReference>